<dbReference type="InterPro" id="IPR010930">
    <property type="entry name" value="Flg_bb/hook_C_dom"/>
</dbReference>
<sequence>MSLYGMMRTGVSGMQGQSNRLGTVADNIANANTNGYKKSMTEFSTLVVSSGGTGTYSSGGVVSNVRAAISRQGVIQYTPSATDLAIYGDGFFVVQDTAGQPFLSRAGSFVPDDEGRLVNAAGFYLMGYSFENGTPTPVGNSFAGLEPIRVIQQALTAIPSTFGTFSANLPAGADIVAAGDLPSTNGAGSQFTNKTSIVTYDSLGGEVLLDIYFSKTAANEWEITVFNQADGTSQTGFPYGSAALATDTFTFDTSGKLAAGSPDSLQIQVPGGEILDLDLSNLSQLSAGYIPGDANVNGSAASAMKEVKIDGDGTVFAQYENGTLQELYRIPLANVRSPDELSIESGNVYSQSTTSGDVYLGFAGEGGFGAIRSGALEASNVDIGEELTAMIESQRSYTANSKVFQTGSELMDILVNLKR</sequence>
<keyword evidence="11" id="KW-1185">Reference proteome</keyword>
<gene>
    <name evidence="10" type="ORF">FQ775_21375</name>
</gene>
<organism evidence="10 11">
    <name type="scientific">Nitratireductor mangrovi</name>
    <dbReference type="NCBI Taxonomy" id="2599600"/>
    <lineage>
        <taxon>Bacteria</taxon>
        <taxon>Pseudomonadati</taxon>
        <taxon>Pseudomonadota</taxon>
        <taxon>Alphaproteobacteria</taxon>
        <taxon>Hyphomicrobiales</taxon>
        <taxon>Phyllobacteriaceae</taxon>
        <taxon>Nitratireductor</taxon>
    </lineage>
</organism>
<keyword evidence="10" id="KW-0966">Cell projection</keyword>
<dbReference type="Pfam" id="PF06429">
    <property type="entry name" value="Flg_bbr_C"/>
    <property type="match status" value="1"/>
</dbReference>
<dbReference type="InterPro" id="IPR053967">
    <property type="entry name" value="LlgE_F_G-like_D1"/>
</dbReference>
<evidence type="ECO:0000259" key="6">
    <source>
        <dbReference type="Pfam" id="PF00460"/>
    </source>
</evidence>
<dbReference type="AlphaFoldDB" id="A0A5B8L465"/>
<protein>
    <recommendedName>
        <fullName evidence="3 5">Flagellar hook protein FlgE</fullName>
    </recommendedName>
</protein>
<dbReference type="PROSITE" id="PS00588">
    <property type="entry name" value="FLAGELLA_BB_ROD"/>
    <property type="match status" value="1"/>
</dbReference>
<dbReference type="OrthoDB" id="8372879at2"/>
<dbReference type="Pfam" id="PF00460">
    <property type="entry name" value="Flg_bb_rod"/>
    <property type="match status" value="1"/>
</dbReference>
<comment type="similarity">
    <text evidence="2 5">Belongs to the flagella basal body rod proteins family.</text>
</comment>
<dbReference type="PANTHER" id="PTHR30435">
    <property type="entry name" value="FLAGELLAR PROTEIN"/>
    <property type="match status" value="1"/>
</dbReference>
<reference evidence="10" key="1">
    <citation type="submission" date="2020-04" db="EMBL/GenBank/DDBJ databases">
        <title>Nitratireductor sp. nov. isolated from mangrove soil.</title>
        <authorList>
            <person name="Ye Y."/>
        </authorList>
    </citation>
    <scope>NUCLEOTIDE SEQUENCE</scope>
    <source>
        <strain evidence="10">SY7</strain>
    </source>
</reference>
<evidence type="ECO:0000256" key="2">
    <source>
        <dbReference type="ARBA" id="ARBA00009677"/>
    </source>
</evidence>
<evidence type="ECO:0000256" key="4">
    <source>
        <dbReference type="ARBA" id="ARBA00023143"/>
    </source>
</evidence>
<dbReference type="GO" id="GO:0009424">
    <property type="term" value="C:bacterial-type flagellum hook"/>
    <property type="evidence" value="ECO:0007669"/>
    <property type="project" value="TreeGrafter"/>
</dbReference>
<dbReference type="Proteomes" id="UP000321389">
    <property type="component" value="Chromosome"/>
</dbReference>
<dbReference type="NCBIfam" id="TIGR03506">
    <property type="entry name" value="FlgEFG_subfam"/>
    <property type="match status" value="1"/>
</dbReference>
<name>A0A5B8L465_9HYPH</name>
<comment type="subcellular location">
    <subcellularLocation>
        <location evidence="1 5">Bacterial flagellum basal body</location>
    </subcellularLocation>
</comment>
<evidence type="ECO:0000259" key="7">
    <source>
        <dbReference type="Pfam" id="PF06429"/>
    </source>
</evidence>
<dbReference type="Pfam" id="PF22692">
    <property type="entry name" value="LlgE_F_G_D1"/>
    <property type="match status" value="1"/>
</dbReference>
<dbReference type="EMBL" id="CP042301">
    <property type="protein sequence ID" value="QDZ02717.1"/>
    <property type="molecule type" value="Genomic_DNA"/>
</dbReference>
<dbReference type="RefSeq" id="WP_146301352.1">
    <property type="nucleotide sequence ID" value="NZ_CP042301.2"/>
</dbReference>
<feature type="domain" description="Flagellar basal-body/hook protein C-terminal" evidence="7">
    <location>
        <begin position="372"/>
        <end position="417"/>
    </location>
</feature>
<dbReference type="InterPro" id="IPR037058">
    <property type="entry name" value="Falgellar_hook_FlgE_sf"/>
</dbReference>
<dbReference type="InterPro" id="IPR001444">
    <property type="entry name" value="Flag_bb_rod_N"/>
</dbReference>
<evidence type="ECO:0000256" key="3">
    <source>
        <dbReference type="ARBA" id="ARBA00019015"/>
    </source>
</evidence>
<evidence type="ECO:0000256" key="5">
    <source>
        <dbReference type="RuleBase" id="RU362116"/>
    </source>
</evidence>
<dbReference type="SUPFAM" id="SSF117143">
    <property type="entry name" value="Flagellar hook protein flgE"/>
    <property type="match status" value="1"/>
</dbReference>
<dbReference type="InterPro" id="IPR037925">
    <property type="entry name" value="FlgE/F/G-like"/>
</dbReference>
<feature type="domain" description="Flagellar hook protein FlgE/F/G-like D1" evidence="9">
    <location>
        <begin position="85"/>
        <end position="127"/>
    </location>
</feature>
<dbReference type="GO" id="GO:0005829">
    <property type="term" value="C:cytosol"/>
    <property type="evidence" value="ECO:0007669"/>
    <property type="project" value="TreeGrafter"/>
</dbReference>
<evidence type="ECO:0000259" key="8">
    <source>
        <dbReference type="Pfam" id="PF07559"/>
    </source>
</evidence>
<keyword evidence="4 5" id="KW-0975">Bacterial flagellum</keyword>
<dbReference type="InterPro" id="IPR011491">
    <property type="entry name" value="FlgE_D2"/>
</dbReference>
<dbReference type="GO" id="GO:0071978">
    <property type="term" value="P:bacterial-type flagellum-dependent swarming motility"/>
    <property type="evidence" value="ECO:0007669"/>
    <property type="project" value="TreeGrafter"/>
</dbReference>
<feature type="domain" description="Flagellar basal body rod protein N-terminal" evidence="6">
    <location>
        <begin position="7"/>
        <end position="37"/>
    </location>
</feature>
<evidence type="ECO:0000256" key="1">
    <source>
        <dbReference type="ARBA" id="ARBA00004117"/>
    </source>
</evidence>
<keyword evidence="10" id="KW-0969">Cilium</keyword>
<comment type="function">
    <text evidence="5">A flexible structure which links the flagellar filament to the drive apparatus in the basal body.</text>
</comment>
<evidence type="ECO:0000313" key="10">
    <source>
        <dbReference type="EMBL" id="QDZ02717.1"/>
    </source>
</evidence>
<dbReference type="InterPro" id="IPR020013">
    <property type="entry name" value="Flagellar_FlgE/F/G"/>
</dbReference>
<accession>A0A5B8L465</accession>
<evidence type="ECO:0000313" key="11">
    <source>
        <dbReference type="Proteomes" id="UP000321389"/>
    </source>
</evidence>
<dbReference type="GO" id="GO:0009425">
    <property type="term" value="C:bacterial-type flagellum basal body"/>
    <property type="evidence" value="ECO:0007669"/>
    <property type="project" value="UniProtKB-SubCell"/>
</dbReference>
<dbReference type="Pfam" id="PF07559">
    <property type="entry name" value="FlgE_D2"/>
    <property type="match status" value="1"/>
</dbReference>
<dbReference type="PANTHER" id="PTHR30435:SF1">
    <property type="entry name" value="FLAGELLAR HOOK PROTEIN FLGE"/>
    <property type="match status" value="1"/>
</dbReference>
<proteinExistence type="inferred from homology"/>
<dbReference type="Gene3D" id="2.60.98.20">
    <property type="entry name" value="Flagellar hook protein FlgE"/>
    <property type="match status" value="1"/>
</dbReference>
<keyword evidence="10" id="KW-0282">Flagellum</keyword>
<dbReference type="InterPro" id="IPR019776">
    <property type="entry name" value="Flagellar_basal_body_rod_CS"/>
</dbReference>
<feature type="domain" description="Flagellar hook protein FlgE D2" evidence="8">
    <location>
        <begin position="188"/>
        <end position="298"/>
    </location>
</feature>
<dbReference type="KEGG" id="niy:FQ775_21375"/>
<evidence type="ECO:0000259" key="9">
    <source>
        <dbReference type="Pfam" id="PF22692"/>
    </source>
</evidence>